<dbReference type="EMBL" id="JAGMVJ010000013">
    <property type="protein sequence ID" value="KAH7083932.1"/>
    <property type="molecule type" value="Genomic_DNA"/>
</dbReference>
<dbReference type="AlphaFoldDB" id="A0A8K0R4U2"/>
<evidence type="ECO:0000313" key="2">
    <source>
        <dbReference type="Proteomes" id="UP000813461"/>
    </source>
</evidence>
<evidence type="ECO:0000313" key="1">
    <source>
        <dbReference type="EMBL" id="KAH7083932.1"/>
    </source>
</evidence>
<comment type="caution">
    <text evidence="1">The sequence shown here is derived from an EMBL/GenBank/DDBJ whole genome shotgun (WGS) entry which is preliminary data.</text>
</comment>
<protein>
    <submittedName>
        <fullName evidence="1">Uncharacterized protein</fullName>
    </submittedName>
</protein>
<gene>
    <name evidence="1" type="ORF">FB567DRAFT_94786</name>
</gene>
<dbReference type="Proteomes" id="UP000813461">
    <property type="component" value="Unassembled WGS sequence"/>
</dbReference>
<keyword evidence="2" id="KW-1185">Reference proteome</keyword>
<proteinExistence type="predicted"/>
<sequence>MVGTLLSRMTLVLSYSASTSIFVQRSRSCKPFSQPSRLYHVVIESQLQRTRSSFTSRASRLADRQAMNQVAPLPMSCPIEKAPETLDRLPRLYRYPSAQRLLPLAACMQTRSPTSGRTKDDMWTCACWPGQNAVGSGRMTHLLSRRRSTSIL</sequence>
<accession>A0A8K0R4U2</accession>
<reference evidence="1" key="1">
    <citation type="journal article" date="2021" name="Nat. Commun.">
        <title>Genetic determinants of endophytism in the Arabidopsis root mycobiome.</title>
        <authorList>
            <person name="Mesny F."/>
            <person name="Miyauchi S."/>
            <person name="Thiergart T."/>
            <person name="Pickel B."/>
            <person name="Atanasova L."/>
            <person name="Karlsson M."/>
            <person name="Huettel B."/>
            <person name="Barry K.W."/>
            <person name="Haridas S."/>
            <person name="Chen C."/>
            <person name="Bauer D."/>
            <person name="Andreopoulos W."/>
            <person name="Pangilinan J."/>
            <person name="LaButti K."/>
            <person name="Riley R."/>
            <person name="Lipzen A."/>
            <person name="Clum A."/>
            <person name="Drula E."/>
            <person name="Henrissat B."/>
            <person name="Kohler A."/>
            <person name="Grigoriev I.V."/>
            <person name="Martin F.M."/>
            <person name="Hacquard S."/>
        </authorList>
    </citation>
    <scope>NUCLEOTIDE SEQUENCE</scope>
    <source>
        <strain evidence="1">MPI-SDFR-AT-0120</strain>
    </source>
</reference>
<organism evidence="1 2">
    <name type="scientific">Paraphoma chrysanthemicola</name>
    <dbReference type="NCBI Taxonomy" id="798071"/>
    <lineage>
        <taxon>Eukaryota</taxon>
        <taxon>Fungi</taxon>
        <taxon>Dikarya</taxon>
        <taxon>Ascomycota</taxon>
        <taxon>Pezizomycotina</taxon>
        <taxon>Dothideomycetes</taxon>
        <taxon>Pleosporomycetidae</taxon>
        <taxon>Pleosporales</taxon>
        <taxon>Pleosporineae</taxon>
        <taxon>Phaeosphaeriaceae</taxon>
        <taxon>Paraphoma</taxon>
    </lineage>
</organism>
<name>A0A8K0R4U2_9PLEO</name>